<dbReference type="Pfam" id="PF00501">
    <property type="entry name" value="AMP-binding"/>
    <property type="match status" value="1"/>
</dbReference>
<sequence length="186" mass="20984">VITLDMYYPKVKALEKNGMSIIVTRIKDFLTPLASIVYSRRTRKDPKLEKPVFEGKVFKFMDLLKGVTAVEEQIEPRVDPVLFQFTGGTTGVPKAAMLSHRNLVANVYQLKAWHSSLREPGRFMSTLPFFHVYGMMTSLVLPVATASTMILVPDPRDIGTLLGLIKKYKPDYLPGVPTLYKTILNH</sequence>
<dbReference type="InterPro" id="IPR042099">
    <property type="entry name" value="ANL_N_sf"/>
</dbReference>
<evidence type="ECO:0000256" key="1">
    <source>
        <dbReference type="SAM" id="Phobius"/>
    </source>
</evidence>
<proteinExistence type="predicted"/>
<feature type="non-terminal residue" evidence="3">
    <location>
        <position position="186"/>
    </location>
</feature>
<gene>
    <name evidence="3" type="ORF">B2A_08906</name>
</gene>
<keyword evidence="3" id="KW-0436">Ligase</keyword>
<feature type="transmembrane region" description="Helical" evidence="1">
    <location>
        <begin position="132"/>
        <end position="152"/>
    </location>
</feature>
<keyword evidence="1" id="KW-0472">Membrane</keyword>
<feature type="domain" description="AMP-dependent synthetase/ligase" evidence="2">
    <location>
        <begin position="57"/>
        <end position="186"/>
    </location>
</feature>
<keyword evidence="1" id="KW-1133">Transmembrane helix</keyword>
<accession>T0ZPF6</accession>
<dbReference type="PANTHER" id="PTHR24096">
    <property type="entry name" value="LONG-CHAIN-FATTY-ACID--COA LIGASE"/>
    <property type="match status" value="1"/>
</dbReference>
<dbReference type="AlphaFoldDB" id="T0ZPF6"/>
<reference evidence="3" key="2">
    <citation type="journal article" date="2014" name="ISME J.">
        <title>Microbial stratification in low pH oxic and suboxic macroscopic growths along an acid mine drainage.</title>
        <authorList>
            <person name="Mendez-Garcia C."/>
            <person name="Mesa V."/>
            <person name="Sprenger R.R."/>
            <person name="Richter M."/>
            <person name="Diez M.S."/>
            <person name="Solano J."/>
            <person name="Bargiela R."/>
            <person name="Golyshina O.V."/>
            <person name="Manteca A."/>
            <person name="Ramos J.L."/>
            <person name="Gallego J.R."/>
            <person name="Llorente I."/>
            <person name="Martins Dos Santos V.A."/>
            <person name="Jensen O.N."/>
            <person name="Pelaez A.I."/>
            <person name="Sanchez J."/>
            <person name="Ferrer M."/>
        </authorList>
    </citation>
    <scope>NUCLEOTIDE SEQUENCE</scope>
</reference>
<organism evidence="3">
    <name type="scientific">mine drainage metagenome</name>
    <dbReference type="NCBI Taxonomy" id="410659"/>
    <lineage>
        <taxon>unclassified sequences</taxon>
        <taxon>metagenomes</taxon>
        <taxon>ecological metagenomes</taxon>
    </lineage>
</organism>
<dbReference type="PROSITE" id="PS00455">
    <property type="entry name" value="AMP_BINDING"/>
    <property type="match status" value="1"/>
</dbReference>
<dbReference type="SUPFAM" id="SSF56801">
    <property type="entry name" value="Acetyl-CoA synthetase-like"/>
    <property type="match status" value="1"/>
</dbReference>
<dbReference type="GO" id="GO:0016874">
    <property type="term" value="F:ligase activity"/>
    <property type="evidence" value="ECO:0007669"/>
    <property type="project" value="UniProtKB-KW"/>
</dbReference>
<evidence type="ECO:0000313" key="3">
    <source>
        <dbReference type="EMBL" id="EQD46402.1"/>
    </source>
</evidence>
<comment type="caution">
    <text evidence="3">The sequence shown here is derived from an EMBL/GenBank/DDBJ whole genome shotgun (WGS) entry which is preliminary data.</text>
</comment>
<dbReference type="InterPro" id="IPR000873">
    <property type="entry name" value="AMP-dep_synth/lig_dom"/>
</dbReference>
<evidence type="ECO:0000259" key="2">
    <source>
        <dbReference type="Pfam" id="PF00501"/>
    </source>
</evidence>
<dbReference type="InterPro" id="IPR020845">
    <property type="entry name" value="AMP-binding_CS"/>
</dbReference>
<feature type="non-terminal residue" evidence="3">
    <location>
        <position position="1"/>
    </location>
</feature>
<dbReference type="Gene3D" id="3.40.50.12780">
    <property type="entry name" value="N-terminal domain of ligase-like"/>
    <property type="match status" value="1"/>
</dbReference>
<keyword evidence="1" id="KW-0812">Transmembrane</keyword>
<reference evidence="3" key="1">
    <citation type="submission" date="2013-08" db="EMBL/GenBank/DDBJ databases">
        <authorList>
            <person name="Mendez C."/>
            <person name="Richter M."/>
            <person name="Ferrer M."/>
            <person name="Sanchez J."/>
        </authorList>
    </citation>
    <scope>NUCLEOTIDE SEQUENCE</scope>
</reference>
<protein>
    <submittedName>
        <fullName evidence="3">Long-chain-fatty-acid-CoA ligase</fullName>
    </submittedName>
</protein>
<name>T0ZPF6_9ZZZZ</name>
<dbReference type="EMBL" id="AUZZ01006424">
    <property type="protein sequence ID" value="EQD46402.1"/>
    <property type="molecule type" value="Genomic_DNA"/>
</dbReference>